<name>A0A0N4USG8_ENTVE</name>
<accession>A0A0N4USG8</accession>
<reference evidence="3 4" key="2">
    <citation type="submission" date="2018-10" db="EMBL/GenBank/DDBJ databases">
        <authorList>
            <consortium name="Pathogen Informatics"/>
        </authorList>
    </citation>
    <scope>NUCLEOTIDE SEQUENCE [LARGE SCALE GENOMIC DNA]</scope>
</reference>
<feature type="compositionally biased region" description="Polar residues" evidence="1">
    <location>
        <begin position="77"/>
        <end position="92"/>
    </location>
</feature>
<keyword evidence="4" id="KW-1185">Reference proteome</keyword>
<feature type="region of interest" description="Disordered" evidence="1">
    <location>
        <begin position="332"/>
        <end position="354"/>
    </location>
</feature>
<dbReference type="Proteomes" id="UP000274131">
    <property type="component" value="Unassembled WGS sequence"/>
</dbReference>
<proteinExistence type="predicted"/>
<evidence type="ECO:0000256" key="1">
    <source>
        <dbReference type="SAM" id="MobiDB-lite"/>
    </source>
</evidence>
<sequence length="438" mass="49521">MRSPTLIISLAVSFYVSYSNEENGEDQLSVHESIRPYAIGDDRYGLILDFFRSLEEHWEDSQQQRKQLRRAKEGPSISRTTSSTSNQALEPALLSSTNVECTNEKNKLPPLKTTSDEKNLIEKYMPPLVGSKHERRKYVRSPEGRERRRTIGETTDLTSPTRLYNNKEKCLYLKPRSSVPQMAGFTLLETVNAETPQTTGTGRLKEENYNNSKSETGFSTGSHFTPFNSVDFDYYGLLADKSHSFNYFDEEVIYSELEAINSLLSKCNEASSSKSLDKETIQQQEALVRKECDDSSTTLEKAEIQAVLDNLDHLLEEVGDGGVPLQAKTTVETTSKAKEENANIDEDENSPHSKTALRRRRINAKRLRPQKMVTGITFLPPSLSSENAADSEESRLGKVPCKHCGESYHLGLGMSSHMRWKHKDAVTQTVQFFKIKKK</sequence>
<evidence type="ECO:0000313" key="4">
    <source>
        <dbReference type="Proteomes" id="UP000274131"/>
    </source>
</evidence>
<feature type="region of interest" description="Disordered" evidence="1">
    <location>
        <begin position="63"/>
        <end position="92"/>
    </location>
</feature>
<feature type="region of interest" description="Disordered" evidence="1">
    <location>
        <begin position="132"/>
        <end position="160"/>
    </location>
</feature>
<dbReference type="PROSITE" id="PS00028">
    <property type="entry name" value="ZINC_FINGER_C2H2_1"/>
    <property type="match status" value="1"/>
</dbReference>
<evidence type="ECO:0000259" key="2">
    <source>
        <dbReference type="PROSITE" id="PS00028"/>
    </source>
</evidence>
<feature type="compositionally biased region" description="Basic and acidic residues" evidence="1">
    <location>
        <begin position="140"/>
        <end position="151"/>
    </location>
</feature>
<reference evidence="5" key="1">
    <citation type="submission" date="2017-02" db="UniProtKB">
        <authorList>
            <consortium name="WormBaseParasite"/>
        </authorList>
    </citation>
    <scope>IDENTIFICATION</scope>
</reference>
<dbReference type="EMBL" id="UXUI01000014">
    <property type="protein sequence ID" value="VDD84890.1"/>
    <property type="molecule type" value="Genomic_DNA"/>
</dbReference>
<organism evidence="5">
    <name type="scientific">Enterobius vermicularis</name>
    <name type="common">Human pinworm</name>
    <dbReference type="NCBI Taxonomy" id="51028"/>
    <lineage>
        <taxon>Eukaryota</taxon>
        <taxon>Metazoa</taxon>
        <taxon>Ecdysozoa</taxon>
        <taxon>Nematoda</taxon>
        <taxon>Chromadorea</taxon>
        <taxon>Rhabditida</taxon>
        <taxon>Spirurina</taxon>
        <taxon>Oxyuridomorpha</taxon>
        <taxon>Oxyuroidea</taxon>
        <taxon>Oxyuridae</taxon>
        <taxon>Enterobius</taxon>
    </lineage>
</organism>
<dbReference type="InterPro" id="IPR013087">
    <property type="entry name" value="Znf_C2H2_type"/>
</dbReference>
<evidence type="ECO:0000313" key="5">
    <source>
        <dbReference type="WBParaSite" id="EVEC_0000004501-mRNA-1"/>
    </source>
</evidence>
<dbReference type="WBParaSite" id="EVEC_0000004501-mRNA-1">
    <property type="protein sequence ID" value="EVEC_0000004501-mRNA-1"/>
    <property type="gene ID" value="EVEC_0000004501"/>
</dbReference>
<protein>
    <submittedName>
        <fullName evidence="5">C2H2-type domain-containing protein</fullName>
    </submittedName>
</protein>
<dbReference type="AlphaFoldDB" id="A0A0N4USG8"/>
<evidence type="ECO:0000313" key="3">
    <source>
        <dbReference type="EMBL" id="VDD84890.1"/>
    </source>
</evidence>
<feature type="domain" description="C2H2-type" evidence="2">
    <location>
        <begin position="401"/>
        <end position="422"/>
    </location>
</feature>
<gene>
    <name evidence="3" type="ORF">EVEC_LOCUS33</name>
</gene>